<evidence type="ECO:0000313" key="1">
    <source>
        <dbReference type="EMBL" id="ABF70874.1"/>
    </source>
</evidence>
<protein>
    <submittedName>
        <fullName evidence="1">Uncharacterized protein orf101-c</fullName>
    </submittedName>
</protein>
<keyword evidence="1" id="KW-0496">Mitochondrion</keyword>
<name>Q0GR19_ZEAMP</name>
<dbReference type="AlphaFoldDB" id="Q0GR19"/>
<sequence length="101" mass="11829">MFFHTFRLQVLSPSRTSEVSHSHLLSLEISFRPFRSPEVPEILINLSEIGSLKLCKISGIFSAPWRSVKSSTKWAQLAHFLRPQFIVKTNNDWFQFFFNIE</sequence>
<geneLocation type="mitochondrion" evidence="1"/>
<proteinExistence type="predicted"/>
<dbReference type="EMBL" id="DQ645539">
    <property type="protein sequence ID" value="ABF70874.1"/>
    <property type="molecule type" value="Genomic_DNA"/>
</dbReference>
<dbReference type="GeneID" id="4267116"/>
<dbReference type="RefSeq" id="YP_740419.1">
    <property type="nucleotide sequence ID" value="NC_008332.1"/>
</dbReference>
<organism evidence="1">
    <name type="scientific">Zea mays subsp. parviglumis</name>
    <name type="common">Balsas teosinte</name>
    <dbReference type="NCBI Taxonomy" id="76912"/>
    <lineage>
        <taxon>Eukaryota</taxon>
        <taxon>Viridiplantae</taxon>
        <taxon>Streptophyta</taxon>
        <taxon>Embryophyta</taxon>
        <taxon>Tracheophyta</taxon>
        <taxon>Spermatophyta</taxon>
        <taxon>Magnoliopsida</taxon>
        <taxon>Liliopsida</taxon>
        <taxon>Poales</taxon>
        <taxon>Poaceae</taxon>
        <taxon>PACMAD clade</taxon>
        <taxon>Panicoideae</taxon>
        <taxon>Andropogonodae</taxon>
        <taxon>Andropogoneae</taxon>
        <taxon>Tripsacinae</taxon>
        <taxon>Zea</taxon>
    </lineage>
</organism>
<accession>Q0GR19</accession>
<reference evidence="1" key="1">
    <citation type="submission" date="2006-05" db="EMBL/GenBank/DDBJ databases">
        <title>The complete mitochondrial genomes of five close relatives of maize.</title>
        <authorList>
            <person name="Allen J.O."/>
            <person name="Minx P."/>
            <person name="Fauron C.M."/>
            <person name="Oddiraju S."/>
            <person name="Clifton S.W."/>
            <person name="Newton K.J."/>
        </authorList>
    </citation>
    <scope>NUCLEOTIDE SEQUENCE</scope>
</reference>
<gene>
    <name evidence="1" type="primary">orf101-c</name>
</gene>